<evidence type="ECO:0000313" key="1">
    <source>
        <dbReference type="EMBL" id="GJD92487.1"/>
    </source>
</evidence>
<dbReference type="AlphaFoldDB" id="A0AAV4ZWD4"/>
<proteinExistence type="predicted"/>
<sequence>MFNLLHSGRPSHQSSTIPGGETYVCWSRMQAEAGQLLDEIIARKERERRASGGVFLWGVGNAPSRLINSLARLSVSVPVVFSAMKTKPKSADLAPLRTVAWRKYVDENGIERPLPASSLVTSRGDSALGVKARHYALMCYSDTPLSLSRGIPFDPTAYRNAGGAGAPVGASQVTALLKQVDKPAAASSYEVNIAAWLTSGYWVRLSDPIELNTKTISEIASFDGGTDQWLDLVRRARGGTAARPRKITQTELLL</sequence>
<dbReference type="RefSeq" id="WP_156453944.1">
    <property type="nucleotide sequence ID" value="NZ_BPQO01000046.1"/>
</dbReference>
<keyword evidence="2" id="KW-1185">Reference proteome</keyword>
<reference evidence="1" key="1">
    <citation type="journal article" date="2016" name="Front. Microbiol.">
        <title>Genome Sequence of the Piezophilic, Mesophilic Sulfate-Reducing Bacterium Desulfovibrio indicus J2T.</title>
        <authorList>
            <person name="Cao J."/>
            <person name="Maignien L."/>
            <person name="Shao Z."/>
            <person name="Alain K."/>
            <person name="Jebbar M."/>
        </authorList>
    </citation>
    <scope>NUCLEOTIDE SEQUENCE</scope>
    <source>
        <strain evidence="1">DSM 16372</strain>
    </source>
</reference>
<protein>
    <submittedName>
        <fullName evidence="1">Uncharacterized protein</fullName>
    </submittedName>
</protein>
<name>A0AAV4ZWD4_9HYPH</name>
<evidence type="ECO:0000313" key="2">
    <source>
        <dbReference type="Proteomes" id="UP001055247"/>
    </source>
</evidence>
<reference evidence="1" key="2">
    <citation type="submission" date="2021-08" db="EMBL/GenBank/DDBJ databases">
        <authorList>
            <person name="Tani A."/>
            <person name="Ola A."/>
            <person name="Ogura Y."/>
            <person name="Katsura K."/>
            <person name="Hayashi T."/>
        </authorList>
    </citation>
    <scope>NUCLEOTIDE SEQUENCE</scope>
    <source>
        <strain evidence="1">DSM 16372</strain>
    </source>
</reference>
<dbReference type="EMBL" id="BPQO01000046">
    <property type="protein sequence ID" value="GJD92487.1"/>
    <property type="molecule type" value="Genomic_DNA"/>
</dbReference>
<dbReference type="Proteomes" id="UP001055247">
    <property type="component" value="Unassembled WGS sequence"/>
</dbReference>
<gene>
    <name evidence="1" type="ORF">BHAOGJBA_6041</name>
</gene>
<comment type="caution">
    <text evidence="1">The sequence shown here is derived from an EMBL/GenBank/DDBJ whole genome shotgun (WGS) entry which is preliminary data.</text>
</comment>
<accession>A0AAV4ZWD4</accession>
<organism evidence="1 2">
    <name type="scientific">Methylobacterium hispanicum</name>
    <dbReference type="NCBI Taxonomy" id="270350"/>
    <lineage>
        <taxon>Bacteria</taxon>
        <taxon>Pseudomonadati</taxon>
        <taxon>Pseudomonadota</taxon>
        <taxon>Alphaproteobacteria</taxon>
        <taxon>Hyphomicrobiales</taxon>
        <taxon>Methylobacteriaceae</taxon>
        <taxon>Methylobacterium</taxon>
    </lineage>
</organism>